<proteinExistence type="evidence at transcript level"/>
<feature type="domain" description="LCN-type CS-alpha/beta" evidence="5">
    <location>
        <begin position="20"/>
        <end position="82"/>
    </location>
</feature>
<name>A0A0U1SEW9_ISOMC</name>
<keyword evidence="2" id="KW-0964">Secreted</keyword>
<dbReference type="SMART" id="SM00505">
    <property type="entry name" value="Knot1"/>
    <property type="match status" value="1"/>
</dbReference>
<dbReference type="InterPro" id="IPR044062">
    <property type="entry name" value="LCN-type_CS_alpha_beta_dom"/>
</dbReference>
<keyword evidence="3" id="KW-1015">Disulfide bond</keyword>
<feature type="chain" id="PRO_5006829112" description="LCN-type CS-alpha/beta domain-containing protein" evidence="4">
    <location>
        <begin position="20"/>
        <end position="83"/>
    </location>
</feature>
<dbReference type="EMBL" id="EU252254">
    <property type="protein sequence ID" value="ACD11838.1"/>
    <property type="molecule type" value="mRNA"/>
</dbReference>
<evidence type="ECO:0000256" key="1">
    <source>
        <dbReference type="ARBA" id="ARBA00004613"/>
    </source>
</evidence>
<evidence type="ECO:0000256" key="4">
    <source>
        <dbReference type="SAM" id="SignalP"/>
    </source>
</evidence>
<evidence type="ECO:0000256" key="2">
    <source>
        <dbReference type="ARBA" id="ARBA00022525"/>
    </source>
</evidence>
<dbReference type="CDD" id="cd23106">
    <property type="entry name" value="neurotoxins_LC_scorpion"/>
    <property type="match status" value="1"/>
</dbReference>
<dbReference type="GO" id="GO:0006952">
    <property type="term" value="P:defense response"/>
    <property type="evidence" value="ECO:0007669"/>
    <property type="project" value="InterPro"/>
</dbReference>
<protein>
    <recommendedName>
        <fullName evidence="5">LCN-type CS-alpha/beta domain-containing protein</fullName>
    </recommendedName>
</protein>
<dbReference type="InterPro" id="IPR002061">
    <property type="entry name" value="Scorpion_toxinL/defensin"/>
</dbReference>
<dbReference type="InterPro" id="IPR018218">
    <property type="entry name" value="Scorpion_toxinL"/>
</dbReference>
<dbReference type="PRINTS" id="PR00285">
    <property type="entry name" value="SCORPNTOXIN"/>
</dbReference>
<keyword evidence="4" id="KW-0732">Signal</keyword>
<dbReference type="GO" id="GO:0019871">
    <property type="term" value="F:sodium channel inhibitor activity"/>
    <property type="evidence" value="ECO:0007669"/>
    <property type="project" value="InterPro"/>
</dbReference>
<dbReference type="GO" id="GO:0005576">
    <property type="term" value="C:extracellular region"/>
    <property type="evidence" value="ECO:0007669"/>
    <property type="project" value="UniProtKB-SubCell"/>
</dbReference>
<evidence type="ECO:0000256" key="3">
    <source>
        <dbReference type="ARBA" id="ARBA00023157"/>
    </source>
</evidence>
<dbReference type="InterPro" id="IPR003614">
    <property type="entry name" value="Knottins"/>
</dbReference>
<evidence type="ECO:0000313" key="6">
    <source>
        <dbReference type="EMBL" id="ACD11838.1"/>
    </source>
</evidence>
<accession>A0A0U1SEW9</accession>
<dbReference type="InterPro" id="IPR036574">
    <property type="entry name" value="Scorpion_toxin-like_sf"/>
</dbReference>
<sequence length="83" mass="8812">MNCCVLIVLSALLIVGVQSKDGYLVGSDGCKISCLINDNYCSTECLALGADKGYCKSLSLACKCEGLPDEVEVWSYDTNTCST</sequence>
<dbReference type="PROSITE" id="PS51863">
    <property type="entry name" value="LCN_CSAB"/>
    <property type="match status" value="1"/>
</dbReference>
<dbReference type="Gene3D" id="3.30.30.10">
    <property type="entry name" value="Knottin, scorpion toxin-like"/>
    <property type="match status" value="1"/>
</dbReference>
<evidence type="ECO:0000259" key="5">
    <source>
        <dbReference type="PROSITE" id="PS51863"/>
    </source>
</evidence>
<feature type="signal peptide" evidence="4">
    <location>
        <begin position="1"/>
        <end position="19"/>
    </location>
</feature>
<dbReference type="SUPFAM" id="SSF57095">
    <property type="entry name" value="Scorpion toxin-like"/>
    <property type="match status" value="1"/>
</dbReference>
<dbReference type="AlphaFoldDB" id="A0A0U1SEW9"/>
<dbReference type="GO" id="GO:0090729">
    <property type="term" value="F:toxin activity"/>
    <property type="evidence" value="ECO:0007669"/>
    <property type="project" value="InterPro"/>
</dbReference>
<comment type="subcellular location">
    <subcellularLocation>
        <location evidence="1">Secreted</location>
    </subcellularLocation>
</comment>
<dbReference type="Pfam" id="PF00537">
    <property type="entry name" value="Toxin_3"/>
    <property type="match status" value="1"/>
</dbReference>
<reference evidence="6" key="1">
    <citation type="submission" date="2007-10" db="EMBL/GenBank/DDBJ databases">
        <title>Classification and functional annotation of ESTs from venom glands of Isometrus maculatus.</title>
        <authorList>
            <person name="Li W."/>
            <person name="Ma Y."/>
            <person name="Zhao R."/>
            <person name="Cao Z."/>
        </authorList>
    </citation>
    <scope>NUCLEOTIDE SEQUENCE</scope>
    <source>
        <tissue evidence="6">Venom gland</tissue>
    </source>
</reference>
<organism evidence="6">
    <name type="scientific">Isometrus maculatus</name>
    <name type="common">Lesser brown scorpion</name>
    <name type="synonym">Scorpio maculatus</name>
    <dbReference type="NCBI Taxonomy" id="497827"/>
    <lineage>
        <taxon>Eukaryota</taxon>
        <taxon>Metazoa</taxon>
        <taxon>Ecdysozoa</taxon>
        <taxon>Arthropoda</taxon>
        <taxon>Chelicerata</taxon>
        <taxon>Arachnida</taxon>
        <taxon>Scorpiones</taxon>
        <taxon>Buthida</taxon>
        <taxon>Buthoidea</taxon>
        <taxon>Buthidae</taxon>
        <taxon>Isometrus</taxon>
    </lineage>
</organism>